<sequence length="124" mass="13684">MTLYEKSPVWTVILAAIAVFVIETIGLYVMEITGNTSFSWGKVLLSYGSMMYILIGISVIAVRHSKYFLCVGIPLMFALNLIGCVLEYGMIWTAPIIAIISSVTAIVITFILSKAINRKRTSIN</sequence>
<feature type="transmembrane region" description="Helical" evidence="1">
    <location>
        <begin position="44"/>
        <end position="62"/>
    </location>
</feature>
<keyword evidence="1" id="KW-0812">Transmembrane</keyword>
<feature type="transmembrane region" description="Helical" evidence="1">
    <location>
        <begin position="92"/>
        <end position="112"/>
    </location>
</feature>
<gene>
    <name evidence="2" type="ORF">IAC51_00310</name>
</gene>
<keyword evidence="1" id="KW-1133">Transmembrane helix</keyword>
<keyword evidence="1" id="KW-0472">Membrane</keyword>
<evidence type="ECO:0000313" key="2">
    <source>
        <dbReference type="EMBL" id="MBO8439076.1"/>
    </source>
</evidence>
<dbReference type="EMBL" id="JADIMV010000005">
    <property type="protein sequence ID" value="MBO8439076.1"/>
    <property type="molecule type" value="Genomic_DNA"/>
</dbReference>
<reference evidence="2" key="2">
    <citation type="journal article" date="2021" name="PeerJ">
        <title>Extensive microbial diversity within the chicken gut microbiome revealed by metagenomics and culture.</title>
        <authorList>
            <person name="Gilroy R."/>
            <person name="Ravi A."/>
            <person name="Getino M."/>
            <person name="Pursley I."/>
            <person name="Horton D.L."/>
            <person name="Alikhan N.F."/>
            <person name="Baker D."/>
            <person name="Gharbi K."/>
            <person name="Hall N."/>
            <person name="Watson M."/>
            <person name="Adriaenssens E.M."/>
            <person name="Foster-Nyarko E."/>
            <person name="Jarju S."/>
            <person name="Secka A."/>
            <person name="Antonio M."/>
            <person name="Oren A."/>
            <person name="Chaudhuri R.R."/>
            <person name="La Ragione R."/>
            <person name="Hildebrand F."/>
            <person name="Pallen M.J."/>
        </authorList>
    </citation>
    <scope>NUCLEOTIDE SEQUENCE</scope>
    <source>
        <strain evidence="2">3924</strain>
    </source>
</reference>
<accession>A0A940DIP4</accession>
<protein>
    <submittedName>
        <fullName evidence="2">Uncharacterized protein</fullName>
    </submittedName>
</protein>
<dbReference type="Proteomes" id="UP000712007">
    <property type="component" value="Unassembled WGS sequence"/>
</dbReference>
<name>A0A940DIP4_9BACT</name>
<organism evidence="2 3">
    <name type="scientific">Candidatus Aphodosoma intestinipullorum</name>
    <dbReference type="NCBI Taxonomy" id="2840674"/>
    <lineage>
        <taxon>Bacteria</taxon>
        <taxon>Pseudomonadati</taxon>
        <taxon>Bacteroidota</taxon>
        <taxon>Bacteroidia</taxon>
        <taxon>Bacteroidales</taxon>
        <taxon>Candidatus Aphodosoma</taxon>
    </lineage>
</organism>
<comment type="caution">
    <text evidence="2">The sequence shown here is derived from an EMBL/GenBank/DDBJ whole genome shotgun (WGS) entry which is preliminary data.</text>
</comment>
<dbReference type="AlphaFoldDB" id="A0A940DIP4"/>
<evidence type="ECO:0000256" key="1">
    <source>
        <dbReference type="SAM" id="Phobius"/>
    </source>
</evidence>
<feature type="transmembrane region" description="Helical" evidence="1">
    <location>
        <begin position="67"/>
        <end position="86"/>
    </location>
</feature>
<proteinExistence type="predicted"/>
<reference evidence="2" key="1">
    <citation type="submission" date="2020-10" db="EMBL/GenBank/DDBJ databases">
        <authorList>
            <person name="Gilroy R."/>
        </authorList>
    </citation>
    <scope>NUCLEOTIDE SEQUENCE</scope>
    <source>
        <strain evidence="2">3924</strain>
    </source>
</reference>
<feature type="transmembrane region" description="Helical" evidence="1">
    <location>
        <begin position="12"/>
        <end position="32"/>
    </location>
</feature>
<evidence type="ECO:0000313" key="3">
    <source>
        <dbReference type="Proteomes" id="UP000712007"/>
    </source>
</evidence>